<dbReference type="CDD" id="cd00078">
    <property type="entry name" value="HECTc"/>
    <property type="match status" value="1"/>
</dbReference>
<dbReference type="Pfam" id="PF00443">
    <property type="entry name" value="UCH"/>
    <property type="match status" value="1"/>
</dbReference>
<evidence type="ECO:0000256" key="2">
    <source>
        <dbReference type="ARBA" id="ARBA00012485"/>
    </source>
</evidence>
<dbReference type="GO" id="GO:0006511">
    <property type="term" value="P:ubiquitin-dependent protein catabolic process"/>
    <property type="evidence" value="ECO:0007669"/>
    <property type="project" value="TreeGrafter"/>
</dbReference>
<sequence length="1622" mass="182430">MAENGSPLVFGDFSPVEVQEGISLDGTKFMCVLAKSEKVNEPKNAVEPKKKPFAWANIIPPKPQIVVPPQAATPPPKSSTQSLSTKSPAKSSTQSPAKSSTQSPAKSSAQSPSTKSPAKSTPKSQAKFTTKSTAKSPAQTNAHARSKGQPHYKKQGYALRVVEHEPKSQPKDAPKETTQPPKKQLSWNTHSSKQPPSSTPYTIVDFVKKPNPPKEKTEEPEPVPAPPVPPKKPFKWGDQVIKPAEPVVPPAPIMPNAPEEKTEETEPVPAPPVPPKKPFKWGDQIITPAEAVAPPTPVMPREFATFEEAFEAALKQLDINALPHDIQKRGFVNQGNTCFQNVTLQALLACPPFLNLLVAISNSVQLPNPKYPAWSHMLQLVQEFEEPILSLQTTLRKVPKKSAFTMPSYFLKAFQSANGIQQDALEFLEFLLDHLHNEFEQSPIVFTKNNPQAPVEDDGWEEIQSNGRVGVVHHNVFESESPITHLFKGTLRSEIRSGRKVSASTIEPFHCVHLTMTTTPQTLEEMIVSSMADEIIETRGIKRTFFETLPVVLTCHIKRFTYDPKLGPLKLNTFVEYPFYLALPKAYFSPKLKQEHAKYKLFAVIAHHGMEAIGGHYTMICCDAMDQWTCFDDDTVVPRTKEGALQENAYLLFYIRVKMTDSGTLGQTLGLVSSSHFTMFDGKSTRGPRVSMSGRKHREFGDSKQEFVAAAQRERFDRAQKRLFQVKCLKIQAFYRSFRARKALTTELLHSLQAKCTDIATLQQMYSFTLPLPVLTRLVQEAVFVAKYLEPKTMDALLEFIKQAWPALNELWTNDTVAQAKWNRRLAVLCAATFRANSQSTSLLELLPQLSLSCIAQWAALSTHGFFLLVIHALQSQNTALYGIVTRLLGQVLDKYELHTKFAQTILTIPLSAQEAQFRSWLDTSLSWKEFQNLSSWRQNLSFAERAIVLGNLLELAHNIAINDGHRSVLLAFASQQLVHLAYPSITLEEDGTIVKARPQSLETQYDAQILHQLELWTNPLMLSKLLQPSSIYFLSICTQIYAEICVQFSSFFFSKQLLVPPTCLSSLLFAFSESSVLSSLFQSLSTDSSAQQLWVLFSGAFVQHLHTCDDLSLVKHFGPLVQVVELMKIRLYHILWLNTNAQNTPTTLTSMELLDLSLLLKLWNLLYVRNTRINFTSAPNAWLWPSSISLQQFALELTDEDGIPLDKFFESPLVTRLHFILTTIPQVISFETRVQFFNECINREKANIPGRHIFGQIRPLRIRRDHMIQDSFEAFDSIFVEQGAGGIKSRMQVTFVNAQGLEEAGVDGGGVFKEYLDLLTKQAFSTNCPYFLTTDDQLIYPNPNAQNVLGPETGHHFRFLGRVLAKAMYEGILIEPQFATFFLQKLLGQLNTLDDLQSLDAELYRHVLKMKQSPESIDQLELTYSIATSQNGTMQIQELIPQGQNIPVTQDNFIRYIHLLANYKLNTQIAAATNAFLVGFHDVIPTMWLLMFSPMELQMLIGGATHDVNVDDWKANTLYGGGYHPSQPIVQWFWEVVFELTSEERGELLKFITSCSRQPLLGFKQLQPLICIQQVRISDDERLPSSATCMNLLKLPTYSSKEVMKSKLLYAIHSKAGFELS</sequence>
<dbReference type="PROSITE" id="PS00973">
    <property type="entry name" value="USP_2"/>
    <property type="match status" value="1"/>
</dbReference>
<dbReference type="Gene3D" id="3.90.1750.10">
    <property type="entry name" value="Hect, E3 ligase catalytic domains"/>
    <property type="match status" value="1"/>
</dbReference>
<dbReference type="EC" id="2.3.2.26" evidence="2"/>
<dbReference type="GO" id="GO:0004843">
    <property type="term" value="F:cysteine-type deubiquitinase activity"/>
    <property type="evidence" value="ECO:0007669"/>
    <property type="project" value="InterPro"/>
</dbReference>
<gene>
    <name evidence="9" type="ORF">THRCLA_04496</name>
</gene>
<dbReference type="GO" id="GO:0000209">
    <property type="term" value="P:protein polyubiquitination"/>
    <property type="evidence" value="ECO:0007669"/>
    <property type="project" value="InterPro"/>
</dbReference>
<proteinExistence type="predicted"/>
<feature type="active site" description="Glycyl thioester intermediate" evidence="5">
    <location>
        <position position="1590"/>
    </location>
</feature>
<evidence type="ECO:0000256" key="1">
    <source>
        <dbReference type="ARBA" id="ARBA00000885"/>
    </source>
</evidence>
<keyword evidence="3" id="KW-0808">Transferase</keyword>
<dbReference type="InterPro" id="IPR028889">
    <property type="entry name" value="USP"/>
</dbReference>
<feature type="region of interest" description="Disordered" evidence="6">
    <location>
        <begin position="61"/>
        <end position="233"/>
    </location>
</feature>
<keyword evidence="10" id="KW-1185">Reference proteome</keyword>
<evidence type="ECO:0000256" key="5">
    <source>
        <dbReference type="PROSITE-ProRule" id="PRU00104"/>
    </source>
</evidence>
<evidence type="ECO:0000259" key="8">
    <source>
        <dbReference type="PROSITE" id="PS50237"/>
    </source>
</evidence>
<name>A0A1V9ZYX8_9STRA</name>
<feature type="domain" description="USP" evidence="7">
    <location>
        <begin position="329"/>
        <end position="657"/>
    </location>
</feature>
<dbReference type="InterPro" id="IPR035983">
    <property type="entry name" value="Hect_E3_ubiquitin_ligase"/>
</dbReference>
<dbReference type="FunFam" id="3.30.2160.10:FF:000002">
    <property type="entry name" value="Putative Ubiquitin-protein ligase E3C"/>
    <property type="match status" value="1"/>
</dbReference>
<dbReference type="InterPro" id="IPR044611">
    <property type="entry name" value="E3A/B/C-like"/>
</dbReference>
<dbReference type="Gene3D" id="3.30.2410.10">
    <property type="entry name" value="Hect, E3 ligase catalytic domain"/>
    <property type="match status" value="1"/>
</dbReference>
<feature type="region of interest" description="Disordered" evidence="6">
    <location>
        <begin position="257"/>
        <end position="276"/>
    </location>
</feature>
<dbReference type="GO" id="GO:0016874">
    <property type="term" value="F:ligase activity"/>
    <property type="evidence" value="ECO:0007669"/>
    <property type="project" value="UniProtKB-KW"/>
</dbReference>
<dbReference type="SMART" id="SM00119">
    <property type="entry name" value="HECTc"/>
    <property type="match status" value="1"/>
</dbReference>
<dbReference type="Pfam" id="PF00632">
    <property type="entry name" value="HECT"/>
    <property type="match status" value="1"/>
</dbReference>
<evidence type="ECO:0000256" key="4">
    <source>
        <dbReference type="ARBA" id="ARBA00022786"/>
    </source>
</evidence>
<dbReference type="PANTHER" id="PTHR45700">
    <property type="entry name" value="UBIQUITIN-PROTEIN LIGASE E3C"/>
    <property type="match status" value="1"/>
</dbReference>
<evidence type="ECO:0000259" key="7">
    <source>
        <dbReference type="PROSITE" id="PS50235"/>
    </source>
</evidence>
<evidence type="ECO:0000256" key="6">
    <source>
        <dbReference type="SAM" id="MobiDB-lite"/>
    </source>
</evidence>
<dbReference type="SUPFAM" id="SSF54001">
    <property type="entry name" value="Cysteine proteinases"/>
    <property type="match status" value="1"/>
</dbReference>
<dbReference type="PROSITE" id="PS50235">
    <property type="entry name" value="USP_3"/>
    <property type="match status" value="1"/>
</dbReference>
<feature type="compositionally biased region" description="Polar residues" evidence="6">
    <location>
        <begin position="176"/>
        <end position="201"/>
    </location>
</feature>
<dbReference type="PROSITE" id="PS50237">
    <property type="entry name" value="HECT"/>
    <property type="match status" value="1"/>
</dbReference>
<protein>
    <recommendedName>
        <fullName evidence="2">HECT-type E3 ubiquitin transferase</fullName>
        <ecNumber evidence="2">2.3.2.26</ecNumber>
    </recommendedName>
</protein>
<dbReference type="InterPro" id="IPR018200">
    <property type="entry name" value="USP_CS"/>
</dbReference>
<evidence type="ECO:0000313" key="9">
    <source>
        <dbReference type="EMBL" id="OQS03207.1"/>
    </source>
</evidence>
<dbReference type="PANTHER" id="PTHR45700:SF2">
    <property type="entry name" value="UBIQUITIN-PROTEIN LIGASE E3C"/>
    <property type="match status" value="1"/>
</dbReference>
<keyword evidence="9" id="KW-0436">Ligase</keyword>
<evidence type="ECO:0000256" key="3">
    <source>
        <dbReference type="ARBA" id="ARBA00022679"/>
    </source>
</evidence>
<feature type="compositionally biased region" description="Basic and acidic residues" evidence="6">
    <location>
        <begin position="206"/>
        <end position="219"/>
    </location>
</feature>
<dbReference type="STRING" id="74557.A0A1V9ZYX8"/>
<dbReference type="OrthoDB" id="8068875at2759"/>
<dbReference type="GO" id="GO:0061630">
    <property type="term" value="F:ubiquitin protein ligase activity"/>
    <property type="evidence" value="ECO:0007669"/>
    <property type="project" value="UniProtKB-EC"/>
</dbReference>
<dbReference type="FunFam" id="3.30.2410.10:FF:000011">
    <property type="entry name" value="Putative Ubiquitin-protein ligase E3C"/>
    <property type="match status" value="1"/>
</dbReference>
<dbReference type="CDD" id="cd02257">
    <property type="entry name" value="Peptidase_C19"/>
    <property type="match status" value="1"/>
</dbReference>
<dbReference type="Proteomes" id="UP000243217">
    <property type="component" value="Unassembled WGS sequence"/>
</dbReference>
<dbReference type="Gene3D" id="3.90.70.10">
    <property type="entry name" value="Cysteine proteinases"/>
    <property type="match status" value="1"/>
</dbReference>
<evidence type="ECO:0000313" key="10">
    <source>
        <dbReference type="Proteomes" id="UP000243217"/>
    </source>
</evidence>
<keyword evidence="4 5" id="KW-0833">Ubl conjugation pathway</keyword>
<comment type="caution">
    <text evidence="9">The sequence shown here is derived from an EMBL/GenBank/DDBJ whole genome shotgun (WGS) entry which is preliminary data.</text>
</comment>
<reference evidence="9 10" key="1">
    <citation type="journal article" date="2014" name="Genome Biol. Evol.">
        <title>The secreted proteins of Achlya hypogyna and Thraustotheca clavata identify the ancestral oomycete secretome and reveal gene acquisitions by horizontal gene transfer.</title>
        <authorList>
            <person name="Misner I."/>
            <person name="Blouin N."/>
            <person name="Leonard G."/>
            <person name="Richards T.A."/>
            <person name="Lane C.E."/>
        </authorList>
    </citation>
    <scope>NUCLEOTIDE SEQUENCE [LARGE SCALE GENOMIC DNA]</scope>
    <source>
        <strain evidence="9 10">ATCC 34112</strain>
    </source>
</reference>
<feature type="compositionally biased region" description="Basic and acidic residues" evidence="6">
    <location>
        <begin position="161"/>
        <end position="175"/>
    </location>
</feature>
<feature type="compositionally biased region" description="Pro residues" evidence="6">
    <location>
        <begin position="222"/>
        <end position="231"/>
    </location>
</feature>
<feature type="compositionally biased region" description="Basic residues" evidence="6">
    <location>
        <begin position="144"/>
        <end position="154"/>
    </location>
</feature>
<feature type="domain" description="HECT" evidence="8">
    <location>
        <begin position="1284"/>
        <end position="1622"/>
    </location>
</feature>
<dbReference type="GO" id="GO:0016579">
    <property type="term" value="P:protein deubiquitination"/>
    <property type="evidence" value="ECO:0007669"/>
    <property type="project" value="InterPro"/>
</dbReference>
<feature type="compositionally biased region" description="Polar residues" evidence="6">
    <location>
        <begin position="128"/>
        <end position="143"/>
    </location>
</feature>
<feature type="compositionally biased region" description="Low complexity" evidence="6">
    <location>
        <begin position="84"/>
        <end position="127"/>
    </location>
</feature>
<dbReference type="SUPFAM" id="SSF56204">
    <property type="entry name" value="Hect, E3 ligase catalytic domain"/>
    <property type="match status" value="1"/>
</dbReference>
<dbReference type="InterPro" id="IPR001394">
    <property type="entry name" value="Peptidase_C19_UCH"/>
</dbReference>
<comment type="catalytic activity">
    <reaction evidence="1">
        <text>S-ubiquitinyl-[E2 ubiquitin-conjugating enzyme]-L-cysteine + [acceptor protein]-L-lysine = [E2 ubiquitin-conjugating enzyme]-L-cysteine + N(6)-ubiquitinyl-[acceptor protein]-L-lysine.</text>
        <dbReference type="EC" id="2.3.2.26"/>
    </reaction>
</comment>
<dbReference type="EMBL" id="JNBS01000958">
    <property type="protein sequence ID" value="OQS03207.1"/>
    <property type="molecule type" value="Genomic_DNA"/>
</dbReference>
<dbReference type="Gene3D" id="3.30.2160.10">
    <property type="entry name" value="Hect, E3 ligase catalytic domain"/>
    <property type="match status" value="1"/>
</dbReference>
<organism evidence="9 10">
    <name type="scientific">Thraustotheca clavata</name>
    <dbReference type="NCBI Taxonomy" id="74557"/>
    <lineage>
        <taxon>Eukaryota</taxon>
        <taxon>Sar</taxon>
        <taxon>Stramenopiles</taxon>
        <taxon>Oomycota</taxon>
        <taxon>Saprolegniomycetes</taxon>
        <taxon>Saprolegniales</taxon>
        <taxon>Achlyaceae</taxon>
        <taxon>Thraustotheca</taxon>
    </lineage>
</organism>
<dbReference type="InterPro" id="IPR038765">
    <property type="entry name" value="Papain-like_cys_pep_sf"/>
</dbReference>
<dbReference type="InterPro" id="IPR000569">
    <property type="entry name" value="HECT_dom"/>
</dbReference>
<accession>A0A1V9ZYX8</accession>